<dbReference type="KEGG" id="mjh:JH146_0579"/>
<feature type="coiled-coil region" evidence="1">
    <location>
        <begin position="282"/>
        <end position="313"/>
    </location>
</feature>
<gene>
    <name evidence="2" type="ORF">JH146_0579</name>
</gene>
<dbReference type="STRING" id="1301915.JH146_0579"/>
<evidence type="ECO:0000256" key="1">
    <source>
        <dbReference type="SAM" id="Coils"/>
    </source>
</evidence>
<evidence type="ECO:0000313" key="2">
    <source>
        <dbReference type="EMBL" id="AIJ05428.1"/>
    </source>
</evidence>
<reference evidence="2 3" key="1">
    <citation type="journal article" date="2015" name="Int. J. Syst. Evol. Microbiol.">
        <title>M ethanocaldococcus bathoardescens sp. nov., a hyperthermophilic methanogen isolated from a volcanically active deep-sea hydrothermal vent.</title>
        <authorList>
            <person name="Stewart L.C."/>
            <person name="Jung J.H."/>
            <person name="Kim Y.T."/>
            <person name="Kwon S.W."/>
            <person name="Park C.S."/>
            <person name="Holden J.F."/>
        </authorList>
    </citation>
    <scope>NUCLEOTIDE SEQUENCE [LARGE SCALE GENOMIC DNA]</scope>
    <source>
        <strain evidence="2 3">JH146</strain>
    </source>
</reference>
<proteinExistence type="predicted"/>
<name>A0A076LG22_9EURY</name>
<sequence>MKKIVIAIILSISIAVLFAGCVSEEGGNYEETKGGEKVISSLLDVVPKSSEKVVYTETEGFINLLGEDSKIVNAYKKLIGKYGLSVDDIEYTIQADNAYILKGYGLDEYKFMDELGLNYKEKNYKGANILVNEDYGYAVAKYKNYLIHGNVDDVERVIDTLSGDYPAITEKDEIKKILENVDDDYAVANIEEGNNAYYGAFIYPKGRDVKFEIVIVFDNIDDAKEQYQYMKEELENEKSDGNIKDYDIERDGNVVVADIIMSKDEFLGEYADSLGLNLGDIENNAENQYEQTYQNEENEKEEYKNKNTEKVNVGEPFNLIPSVFWASYVDVDKFSNVVKGGYGYEKLKDVLKCYGLTPDDIEFYLSIAPAANVIKTNKLNAYDYLKRLGCEYKEENYKGATLLIYKSPFSALDENEAVTNYRGYFIFGLEDNVKNIIDAINGETSLMIENDNIKEIISEISKGYFAFKLYDLFDSDGGEFYYEDGNDVVIKGLWIAMDEDYANKRANIIKEDYESNGYNDYNVKVEGNRVISELRISKEEFADYYGDELADVHWLGLHELENCKSSAETEELANNEEQANIEQQIEEQQTNMEEQKEQQFENKETNVYELPLTWKEVEVAGMDGVMFDFGSKKVTFNDIYEYSHYTSDFEDPIIIDGNRLWSFGDFGGIYGNYYIWKSVDEGWGFDAEVDDIYLAEMPYNVKAMCYDMYGAGWFIADDNGKIHHVIFEEYNETTDKTGNVKIYLLKPKVDVVVANLDVDELMAGISNNGKNYKIVLGWKGNKLYLITMDAKKFEDWAYNIQYTKGYSEPFPNVKIKEFDFDGNIIDARGEYGAGNYQNYIVVATNNGLYIITVENREPDEFKITDALKTNIKVYAFDVYSGKLACSDGNNVYYTDIKSRYESENSDRYVYYFGRNYEGALSLSGVTGLSITTNYNEFGTQLKVAGNGYIKTYNFEFESKKDAEGNYLYDENGDPIYIVKFVPKIVYYDGEVYDKYYDINVPFAGKYIYREDWGNSKSGRVAFRVYTTDNKLYLFGTAWG</sequence>
<dbReference type="Proteomes" id="UP000028781">
    <property type="component" value="Chromosome"/>
</dbReference>
<accession>A0A076LG22</accession>
<protein>
    <submittedName>
        <fullName evidence="2">Uncharacterized protein</fullName>
    </submittedName>
</protein>
<dbReference type="OrthoDB" id="377975at2157"/>
<dbReference type="PROSITE" id="PS51257">
    <property type="entry name" value="PROKAR_LIPOPROTEIN"/>
    <property type="match status" value="1"/>
</dbReference>
<keyword evidence="1" id="KW-0175">Coiled coil</keyword>
<evidence type="ECO:0000313" key="3">
    <source>
        <dbReference type="Proteomes" id="UP000028781"/>
    </source>
</evidence>
<dbReference type="EMBL" id="CP009149">
    <property type="protein sequence ID" value="AIJ05428.1"/>
    <property type="molecule type" value="Genomic_DNA"/>
</dbReference>
<dbReference type="GeneID" id="24891180"/>
<feature type="coiled-coil region" evidence="1">
    <location>
        <begin position="567"/>
        <end position="602"/>
    </location>
</feature>
<dbReference type="RefSeq" id="WP_048201621.1">
    <property type="nucleotide sequence ID" value="NZ_CP009149.1"/>
</dbReference>
<organism evidence="2 3">
    <name type="scientific">Methanocaldococcus bathoardescens</name>
    <dbReference type="NCBI Taxonomy" id="1301915"/>
    <lineage>
        <taxon>Archaea</taxon>
        <taxon>Methanobacteriati</taxon>
        <taxon>Methanobacteriota</taxon>
        <taxon>Methanomada group</taxon>
        <taxon>Methanococci</taxon>
        <taxon>Methanococcales</taxon>
        <taxon>Methanocaldococcaceae</taxon>
        <taxon>Methanocaldococcus</taxon>
    </lineage>
</organism>
<dbReference type="HOGENOM" id="CLU_292822_0_0_2"/>
<keyword evidence="3" id="KW-1185">Reference proteome</keyword>
<dbReference type="AlphaFoldDB" id="A0A076LG22"/>